<protein>
    <recommendedName>
        <fullName evidence="5">Tetratricopeptide repeat protein</fullName>
    </recommendedName>
</protein>
<reference evidence="3 4" key="1">
    <citation type="submission" date="2022-07" db="EMBL/GenBank/DDBJ databases">
        <title>Mucilaginibacter sp. JC4.</title>
        <authorList>
            <person name="Le V."/>
            <person name="Ko S.-R."/>
            <person name="Ahn C.-Y."/>
            <person name="Oh H.-M."/>
        </authorList>
    </citation>
    <scope>NUCLEOTIDE SEQUENCE [LARGE SCALE GENOMIC DNA]</scope>
    <source>
        <strain evidence="3 4">JC4</strain>
    </source>
</reference>
<dbReference type="Pfam" id="PF13432">
    <property type="entry name" value="TPR_16"/>
    <property type="match status" value="1"/>
</dbReference>
<dbReference type="SUPFAM" id="SSF48452">
    <property type="entry name" value="TPR-like"/>
    <property type="match status" value="1"/>
</dbReference>
<keyword evidence="1" id="KW-0802">TPR repeat</keyword>
<dbReference type="InterPro" id="IPR019734">
    <property type="entry name" value="TPR_rpt"/>
</dbReference>
<keyword evidence="4" id="KW-1185">Reference proteome</keyword>
<dbReference type="Proteomes" id="UP001204376">
    <property type="component" value="Unassembled WGS sequence"/>
</dbReference>
<keyword evidence="2" id="KW-0732">Signal</keyword>
<evidence type="ECO:0008006" key="5">
    <source>
        <dbReference type="Google" id="ProtNLM"/>
    </source>
</evidence>
<dbReference type="EMBL" id="JANHOH010000001">
    <property type="protein sequence ID" value="MCQ6956842.1"/>
    <property type="molecule type" value="Genomic_DNA"/>
</dbReference>
<feature type="chain" id="PRO_5047332674" description="Tetratricopeptide repeat protein" evidence="2">
    <location>
        <begin position="21"/>
        <end position="415"/>
    </location>
</feature>
<name>A0ABT1SX55_9SPHI</name>
<comment type="caution">
    <text evidence="3">The sequence shown here is derived from an EMBL/GenBank/DDBJ whole genome shotgun (WGS) entry which is preliminary data.</text>
</comment>
<evidence type="ECO:0000313" key="3">
    <source>
        <dbReference type="EMBL" id="MCQ6956842.1"/>
    </source>
</evidence>
<organism evidence="3 4">
    <name type="scientific">Mucilaginibacter aquariorum</name>
    <dbReference type="NCBI Taxonomy" id="2967225"/>
    <lineage>
        <taxon>Bacteria</taxon>
        <taxon>Pseudomonadati</taxon>
        <taxon>Bacteroidota</taxon>
        <taxon>Sphingobacteriia</taxon>
        <taxon>Sphingobacteriales</taxon>
        <taxon>Sphingobacteriaceae</taxon>
        <taxon>Mucilaginibacter</taxon>
    </lineage>
</organism>
<evidence type="ECO:0000313" key="4">
    <source>
        <dbReference type="Proteomes" id="UP001204376"/>
    </source>
</evidence>
<feature type="signal peptide" evidence="2">
    <location>
        <begin position="1"/>
        <end position="20"/>
    </location>
</feature>
<gene>
    <name evidence="3" type="ORF">NPE20_02685</name>
</gene>
<sequence length="415" mass="45380">MKIKFLMLGLLGLISTTAFAQKGELNNAQSEFEKYEGLKTQPALSLPSLNKAKESIDKAAANQKTANLPQTYAVKANIYGSLAQLDTVATTSLPLFTTAEEALKKAKELDTKGENKKLIDNANGILAQYQLNKGVKEYQSGKYDLAYKSFDFYRSVMPEDTNAILYTGLAALNAKNYPAAITNYNKLVTTKYSKVESVYGELAGIYLANKDTTGALKTVTDGLAKYPNSAELRRTEIEISLQQGKQKEVLDKILSAISNDPKNKNLYYYAGLVYSQVADAATQKIAKAPAATKATLQAEKAQNFQKAADMYKKAIEIDPNYFEANLNMGYVIIAPAIDSYNAANKLPANQQKAYDAAMAKATAQFDLAKPYLLKAVELNPKSPDALNNLLTYYKGKKDDANIAKITAQINALPKN</sequence>
<dbReference type="Gene3D" id="1.25.40.10">
    <property type="entry name" value="Tetratricopeptide repeat domain"/>
    <property type="match status" value="2"/>
</dbReference>
<feature type="repeat" description="TPR" evidence="1">
    <location>
        <begin position="288"/>
        <end position="321"/>
    </location>
</feature>
<evidence type="ECO:0000256" key="1">
    <source>
        <dbReference type="PROSITE-ProRule" id="PRU00339"/>
    </source>
</evidence>
<dbReference type="PROSITE" id="PS50005">
    <property type="entry name" value="TPR"/>
    <property type="match status" value="1"/>
</dbReference>
<dbReference type="SMART" id="SM00028">
    <property type="entry name" value="TPR"/>
    <property type="match status" value="5"/>
</dbReference>
<proteinExistence type="predicted"/>
<dbReference type="InterPro" id="IPR011990">
    <property type="entry name" value="TPR-like_helical_dom_sf"/>
</dbReference>
<evidence type="ECO:0000256" key="2">
    <source>
        <dbReference type="SAM" id="SignalP"/>
    </source>
</evidence>
<accession>A0ABT1SX55</accession>
<dbReference type="RefSeq" id="WP_256537056.1">
    <property type="nucleotide sequence ID" value="NZ_JANHOH010000001.1"/>
</dbReference>